<dbReference type="GO" id="GO:0016020">
    <property type="term" value="C:membrane"/>
    <property type="evidence" value="ECO:0007669"/>
    <property type="project" value="UniProtKB-SubCell"/>
</dbReference>
<evidence type="ECO:0000256" key="4">
    <source>
        <dbReference type="ARBA" id="ARBA00012310"/>
    </source>
</evidence>
<dbReference type="GO" id="GO:0034599">
    <property type="term" value="P:cellular response to oxidative stress"/>
    <property type="evidence" value="ECO:0007669"/>
    <property type="project" value="UniProtKB-ARBA"/>
</dbReference>
<dbReference type="InterPro" id="IPR013376">
    <property type="entry name" value="Glut_perox_Gpx7"/>
</dbReference>
<evidence type="ECO:0000256" key="8">
    <source>
        <dbReference type="ARBA" id="ARBA00023002"/>
    </source>
</evidence>
<evidence type="ECO:0000256" key="7">
    <source>
        <dbReference type="ARBA" id="ARBA00022989"/>
    </source>
</evidence>
<evidence type="ECO:0000256" key="5">
    <source>
        <dbReference type="ARBA" id="ARBA00022559"/>
    </source>
</evidence>
<dbReference type="InterPro" id="IPR000889">
    <property type="entry name" value="Glutathione_peroxidase"/>
</dbReference>
<dbReference type="PROSITE" id="PS51355">
    <property type="entry name" value="GLUTATHIONE_PEROXID_3"/>
    <property type="match status" value="1"/>
</dbReference>
<dbReference type="SUPFAM" id="SSF52833">
    <property type="entry name" value="Thioredoxin-like"/>
    <property type="match status" value="1"/>
</dbReference>
<dbReference type="Proteomes" id="UP000515203">
    <property type="component" value="Unplaced"/>
</dbReference>
<keyword evidence="7 12" id="KW-1133">Transmembrane helix</keyword>
<dbReference type="AlphaFoldDB" id="A0A6P3ETK1"/>
<evidence type="ECO:0000313" key="14">
    <source>
        <dbReference type="RefSeq" id="XP_004623150.1"/>
    </source>
</evidence>
<evidence type="ECO:0000256" key="2">
    <source>
        <dbReference type="ARBA" id="ARBA00004167"/>
    </source>
</evidence>
<dbReference type="InterPro" id="IPR029760">
    <property type="entry name" value="GPX_CS"/>
</dbReference>
<comment type="subcellular location">
    <subcellularLocation>
        <location evidence="2">Membrane</location>
        <topology evidence="2">Single-pass membrane protein</topology>
    </subcellularLocation>
</comment>
<accession>A0A6P3ETK1</accession>
<dbReference type="InterPro" id="IPR036249">
    <property type="entry name" value="Thioredoxin-like_sf"/>
</dbReference>
<proteinExistence type="inferred from homology"/>
<evidence type="ECO:0000256" key="10">
    <source>
        <dbReference type="PIRSR" id="PIRSR000303-1"/>
    </source>
</evidence>
<keyword evidence="9 12" id="KW-0472">Membrane</keyword>
<protein>
    <recommendedName>
        <fullName evidence="4 11">Glutathione peroxidase</fullName>
    </recommendedName>
</protein>
<dbReference type="NCBIfam" id="TIGR02540">
    <property type="entry name" value="gpx7"/>
    <property type="match status" value="1"/>
</dbReference>
<dbReference type="PANTHER" id="PTHR11592">
    <property type="entry name" value="GLUTATHIONE PEROXIDASE"/>
    <property type="match status" value="1"/>
</dbReference>
<gene>
    <name evidence="14" type="primary">Gpx8</name>
</gene>
<evidence type="ECO:0000256" key="1">
    <source>
        <dbReference type="ARBA" id="ARBA00000217"/>
    </source>
</evidence>
<organism evidence="13 14">
    <name type="scientific">Octodon degus</name>
    <name type="common">Degu</name>
    <name type="synonym">Sciurus degus</name>
    <dbReference type="NCBI Taxonomy" id="10160"/>
    <lineage>
        <taxon>Eukaryota</taxon>
        <taxon>Metazoa</taxon>
        <taxon>Chordata</taxon>
        <taxon>Craniata</taxon>
        <taxon>Vertebrata</taxon>
        <taxon>Euteleostomi</taxon>
        <taxon>Mammalia</taxon>
        <taxon>Eutheria</taxon>
        <taxon>Euarchontoglires</taxon>
        <taxon>Glires</taxon>
        <taxon>Rodentia</taxon>
        <taxon>Hystricomorpha</taxon>
        <taxon>Octodontidae</taxon>
        <taxon>Octodon</taxon>
    </lineage>
</organism>
<dbReference type="PRINTS" id="PR01011">
    <property type="entry name" value="GLUTPROXDASE"/>
</dbReference>
<feature type="active site" evidence="10">
    <location>
        <position position="79"/>
    </location>
</feature>
<dbReference type="GO" id="GO:0005788">
    <property type="term" value="C:endoplasmic reticulum lumen"/>
    <property type="evidence" value="ECO:0007669"/>
    <property type="project" value="UniProtKB-ARBA"/>
</dbReference>
<evidence type="ECO:0000313" key="13">
    <source>
        <dbReference type="Proteomes" id="UP000515203"/>
    </source>
</evidence>
<evidence type="ECO:0000256" key="12">
    <source>
        <dbReference type="SAM" id="Phobius"/>
    </source>
</evidence>
<dbReference type="CTD" id="493869"/>
<name>A0A6P3ETK1_OCTDE</name>
<sequence>MEPLAAPALKGSGPRAKVLAVLLSMLLCTLMLFLLQLKFLKPKINSFYAFEVKDAKGRTVSLEKFRGKVTLVVNVASDCQLTDKNYLALKELYKDFGPFHFSVLAFPCNQFGDSEPRSSQEIESFARQNYGVTFPIFHKIKILGSEAEPAFKFLVDSSKREPRWNFWKYLVNPEGQVVKYFRPEEPVEAIKPDIVELIRQIIVKKKEDL</sequence>
<dbReference type="Gene3D" id="3.40.30.10">
    <property type="entry name" value="Glutaredoxin"/>
    <property type="match status" value="1"/>
</dbReference>
<dbReference type="RefSeq" id="XP_004623150.1">
    <property type="nucleotide sequence ID" value="XM_004623093.2"/>
</dbReference>
<dbReference type="FunFam" id="3.40.30.10:FF:000049">
    <property type="entry name" value="Glutathione peroxidase"/>
    <property type="match status" value="1"/>
</dbReference>
<dbReference type="Pfam" id="PF00255">
    <property type="entry name" value="GSHPx"/>
    <property type="match status" value="1"/>
</dbReference>
<dbReference type="PROSITE" id="PS00763">
    <property type="entry name" value="GLUTATHIONE_PEROXID_2"/>
    <property type="match status" value="1"/>
</dbReference>
<evidence type="ECO:0000256" key="3">
    <source>
        <dbReference type="ARBA" id="ARBA00006926"/>
    </source>
</evidence>
<keyword evidence="6 12" id="KW-0812">Transmembrane</keyword>
<evidence type="ECO:0000256" key="6">
    <source>
        <dbReference type="ARBA" id="ARBA00022692"/>
    </source>
</evidence>
<dbReference type="GeneID" id="101565658"/>
<evidence type="ECO:0000256" key="9">
    <source>
        <dbReference type="ARBA" id="ARBA00023136"/>
    </source>
</evidence>
<reference evidence="14" key="1">
    <citation type="submission" date="2025-08" db="UniProtKB">
        <authorList>
            <consortium name="RefSeq"/>
        </authorList>
    </citation>
    <scope>IDENTIFICATION</scope>
</reference>
<feature type="transmembrane region" description="Helical" evidence="12">
    <location>
        <begin position="18"/>
        <end position="37"/>
    </location>
</feature>
<dbReference type="OrthoDB" id="446890at2759"/>
<keyword evidence="5 11" id="KW-0575">Peroxidase</keyword>
<dbReference type="PANTHER" id="PTHR11592:SF7">
    <property type="entry name" value="GLUTATHIONE PEROXIDASE 8-RELATED"/>
    <property type="match status" value="1"/>
</dbReference>
<keyword evidence="8 11" id="KW-0560">Oxidoreductase</keyword>
<comment type="catalytic activity">
    <reaction evidence="1">
        <text>2 glutathione + H2O2 = glutathione disulfide + 2 H2O</text>
        <dbReference type="Rhea" id="RHEA:16833"/>
        <dbReference type="ChEBI" id="CHEBI:15377"/>
        <dbReference type="ChEBI" id="CHEBI:16240"/>
        <dbReference type="ChEBI" id="CHEBI:57925"/>
        <dbReference type="ChEBI" id="CHEBI:58297"/>
        <dbReference type="EC" id="1.11.1.9"/>
    </reaction>
</comment>
<dbReference type="GO" id="GO:0004602">
    <property type="term" value="F:glutathione peroxidase activity"/>
    <property type="evidence" value="ECO:0007669"/>
    <property type="project" value="UniProtKB-EC"/>
</dbReference>
<dbReference type="PIRSF" id="PIRSF000303">
    <property type="entry name" value="Glutathion_perox"/>
    <property type="match status" value="1"/>
</dbReference>
<evidence type="ECO:0000256" key="11">
    <source>
        <dbReference type="RuleBase" id="RU000499"/>
    </source>
</evidence>
<keyword evidence="13" id="KW-1185">Reference proteome</keyword>
<dbReference type="CDD" id="cd00340">
    <property type="entry name" value="GSH_Peroxidase"/>
    <property type="match status" value="1"/>
</dbReference>
<comment type="similarity">
    <text evidence="3 11">Belongs to the glutathione peroxidase family.</text>
</comment>